<gene>
    <name evidence="2" type="ORF">E2C01_064519</name>
</gene>
<sequence>MSGRTEWTGTVTVRSAEGSNGSSDDGMHAQREERRLASTTRGLLGGSLYGRQSRVASVPQARRGGKASTPGQGGYVIPM</sequence>
<keyword evidence="3" id="KW-1185">Reference proteome</keyword>
<comment type="caution">
    <text evidence="2">The sequence shown here is derived from an EMBL/GenBank/DDBJ whole genome shotgun (WGS) entry which is preliminary data.</text>
</comment>
<evidence type="ECO:0000256" key="1">
    <source>
        <dbReference type="SAM" id="MobiDB-lite"/>
    </source>
</evidence>
<name>A0A5B7HM18_PORTR</name>
<protein>
    <submittedName>
        <fullName evidence="2">Uncharacterized protein</fullName>
    </submittedName>
</protein>
<reference evidence="2 3" key="1">
    <citation type="submission" date="2019-05" db="EMBL/GenBank/DDBJ databases">
        <title>Another draft genome of Portunus trituberculatus and its Hox gene families provides insights of decapod evolution.</title>
        <authorList>
            <person name="Jeong J.-H."/>
            <person name="Song I."/>
            <person name="Kim S."/>
            <person name="Choi T."/>
            <person name="Kim D."/>
            <person name="Ryu S."/>
            <person name="Kim W."/>
        </authorList>
    </citation>
    <scope>NUCLEOTIDE SEQUENCE [LARGE SCALE GENOMIC DNA]</scope>
    <source>
        <tissue evidence="2">Muscle</tissue>
    </source>
</reference>
<evidence type="ECO:0000313" key="2">
    <source>
        <dbReference type="EMBL" id="MPC70277.1"/>
    </source>
</evidence>
<dbReference type="Proteomes" id="UP000324222">
    <property type="component" value="Unassembled WGS sequence"/>
</dbReference>
<feature type="region of interest" description="Disordered" evidence="1">
    <location>
        <begin position="1"/>
        <end position="79"/>
    </location>
</feature>
<feature type="compositionally biased region" description="Polar residues" evidence="1">
    <location>
        <begin position="1"/>
        <end position="23"/>
    </location>
</feature>
<proteinExistence type="predicted"/>
<organism evidence="2 3">
    <name type="scientific">Portunus trituberculatus</name>
    <name type="common">Swimming crab</name>
    <name type="synonym">Neptunus trituberculatus</name>
    <dbReference type="NCBI Taxonomy" id="210409"/>
    <lineage>
        <taxon>Eukaryota</taxon>
        <taxon>Metazoa</taxon>
        <taxon>Ecdysozoa</taxon>
        <taxon>Arthropoda</taxon>
        <taxon>Crustacea</taxon>
        <taxon>Multicrustacea</taxon>
        <taxon>Malacostraca</taxon>
        <taxon>Eumalacostraca</taxon>
        <taxon>Eucarida</taxon>
        <taxon>Decapoda</taxon>
        <taxon>Pleocyemata</taxon>
        <taxon>Brachyura</taxon>
        <taxon>Eubrachyura</taxon>
        <taxon>Portunoidea</taxon>
        <taxon>Portunidae</taxon>
        <taxon>Portuninae</taxon>
        <taxon>Portunus</taxon>
    </lineage>
</organism>
<evidence type="ECO:0000313" key="3">
    <source>
        <dbReference type="Proteomes" id="UP000324222"/>
    </source>
</evidence>
<dbReference type="EMBL" id="VSRR010030859">
    <property type="protein sequence ID" value="MPC70277.1"/>
    <property type="molecule type" value="Genomic_DNA"/>
</dbReference>
<accession>A0A5B7HM18</accession>
<feature type="compositionally biased region" description="Basic and acidic residues" evidence="1">
    <location>
        <begin position="25"/>
        <end position="36"/>
    </location>
</feature>
<dbReference type="AlphaFoldDB" id="A0A5B7HM18"/>